<feature type="compositionally biased region" description="Basic and acidic residues" evidence="1">
    <location>
        <begin position="1"/>
        <end position="11"/>
    </location>
</feature>
<dbReference type="AlphaFoldDB" id="A0A250VVA4"/>
<comment type="caution">
    <text evidence="3">The sequence shown here is derived from an EMBL/GenBank/DDBJ whole genome shotgun (WGS) entry which is preliminary data.</text>
</comment>
<dbReference type="SUPFAM" id="SSF46785">
    <property type="entry name" value="Winged helix' DNA-binding domain"/>
    <property type="match status" value="1"/>
</dbReference>
<dbReference type="GO" id="GO:0003700">
    <property type="term" value="F:DNA-binding transcription factor activity"/>
    <property type="evidence" value="ECO:0007669"/>
    <property type="project" value="InterPro"/>
</dbReference>
<dbReference type="Gene3D" id="1.10.10.10">
    <property type="entry name" value="Winged helix-like DNA-binding domain superfamily/Winged helix DNA-binding domain"/>
    <property type="match status" value="1"/>
</dbReference>
<dbReference type="PROSITE" id="PS50995">
    <property type="entry name" value="HTH_MARR_2"/>
    <property type="match status" value="1"/>
</dbReference>
<dbReference type="GO" id="GO:0006950">
    <property type="term" value="P:response to stress"/>
    <property type="evidence" value="ECO:0007669"/>
    <property type="project" value="TreeGrafter"/>
</dbReference>
<dbReference type="RefSeq" id="WP_201264515.1">
    <property type="nucleotide sequence ID" value="NZ_BDQI01000047.1"/>
</dbReference>
<feature type="region of interest" description="Disordered" evidence="1">
    <location>
        <begin position="1"/>
        <end position="24"/>
    </location>
</feature>
<dbReference type="STRING" id="1963.AQJ27_39660"/>
<dbReference type="Proteomes" id="UP000217446">
    <property type="component" value="Unassembled WGS sequence"/>
</dbReference>
<reference evidence="4" key="1">
    <citation type="submission" date="2017-05" db="EMBL/GenBank/DDBJ databases">
        <title>Streptomyces olivochromogenes NBRC 3561 whole genome shotgun sequence.</title>
        <authorList>
            <person name="Dohra H."/>
            <person name="Kodani S."/>
        </authorList>
    </citation>
    <scope>NUCLEOTIDE SEQUENCE [LARGE SCALE GENOMIC DNA]</scope>
    <source>
        <strain evidence="4">NBRC 3561</strain>
    </source>
</reference>
<protein>
    <submittedName>
        <fullName evidence="3">MarR family transcriptional regulator</fullName>
    </submittedName>
</protein>
<feature type="domain" description="HTH marR-type" evidence="2">
    <location>
        <begin position="30"/>
        <end position="169"/>
    </location>
</feature>
<evidence type="ECO:0000313" key="4">
    <source>
        <dbReference type="Proteomes" id="UP000217446"/>
    </source>
</evidence>
<keyword evidence="4" id="KW-1185">Reference proteome</keyword>
<evidence type="ECO:0000313" key="3">
    <source>
        <dbReference type="EMBL" id="GAX58198.1"/>
    </source>
</evidence>
<dbReference type="PANTHER" id="PTHR33164">
    <property type="entry name" value="TRANSCRIPTIONAL REGULATOR, MARR FAMILY"/>
    <property type="match status" value="1"/>
</dbReference>
<dbReference type="SMART" id="SM00347">
    <property type="entry name" value="HTH_MARR"/>
    <property type="match status" value="1"/>
</dbReference>
<gene>
    <name evidence="3" type="primary">marR_3</name>
    <name evidence="3" type="ORF">SO3561_09769</name>
</gene>
<evidence type="ECO:0000256" key="1">
    <source>
        <dbReference type="SAM" id="MobiDB-lite"/>
    </source>
</evidence>
<name>A0A250VVA4_STROL</name>
<accession>A0A250VVA4</accession>
<dbReference type="InterPro" id="IPR036388">
    <property type="entry name" value="WH-like_DNA-bd_sf"/>
</dbReference>
<dbReference type="InterPro" id="IPR036390">
    <property type="entry name" value="WH_DNA-bd_sf"/>
</dbReference>
<dbReference type="PANTHER" id="PTHR33164:SF101">
    <property type="entry name" value="TRANSCRIPTIONAL REPRESSOR MPRA"/>
    <property type="match status" value="1"/>
</dbReference>
<evidence type="ECO:0000259" key="2">
    <source>
        <dbReference type="PROSITE" id="PS50995"/>
    </source>
</evidence>
<dbReference type="EMBL" id="BDQI01000047">
    <property type="protein sequence ID" value="GAX58198.1"/>
    <property type="molecule type" value="Genomic_DNA"/>
</dbReference>
<dbReference type="InterPro" id="IPR039422">
    <property type="entry name" value="MarR/SlyA-like"/>
</dbReference>
<dbReference type="InterPro" id="IPR000835">
    <property type="entry name" value="HTH_MarR-typ"/>
</dbReference>
<organism evidence="3 4">
    <name type="scientific">Streptomyces olivochromogenes</name>
    <dbReference type="NCBI Taxonomy" id="1963"/>
    <lineage>
        <taxon>Bacteria</taxon>
        <taxon>Bacillati</taxon>
        <taxon>Actinomycetota</taxon>
        <taxon>Actinomycetes</taxon>
        <taxon>Kitasatosporales</taxon>
        <taxon>Streptomycetaceae</taxon>
        <taxon>Streptomyces</taxon>
    </lineage>
</organism>
<proteinExistence type="predicted"/>
<sequence length="176" mass="19808">MERETRGRQGEEPPPPADSGDDRGIEQDIDRELLDWWMLVMQGFHATHGSLASELTDRFNLGPGAAEVLVRLLSAPKYRMPMTRLAHETRKSSGGFTKLGDRLCNAGLTRRVTCQDDRRLIYLELTDQGKDMARAISQLLTQIMRARVLTPLGRDGFAKLADVMRELRDANDDLGK</sequence>